<feature type="domain" description="Thyroglobulin type-1" evidence="16">
    <location>
        <begin position="162"/>
        <end position="223"/>
    </location>
</feature>
<name>A0A3Q3B902_KRYMA</name>
<dbReference type="STRING" id="37003.ENSKMAP00000025870"/>
<keyword evidence="10 13" id="KW-1015">Disulfide bond</keyword>
<keyword evidence="11" id="KW-0325">Glycoprotein</keyword>
<protein>
    <recommendedName>
        <fullName evidence="2">Thyroglobulin</fullName>
    </recommendedName>
</protein>
<feature type="domain" description="Thyroglobulin type-1" evidence="16">
    <location>
        <begin position="649"/>
        <end position="720"/>
    </location>
</feature>
<evidence type="ECO:0000256" key="12">
    <source>
        <dbReference type="ARBA" id="ARBA00046595"/>
    </source>
</evidence>
<feature type="domain" description="Thyroglobulin type-1" evidence="16">
    <location>
        <begin position="435"/>
        <end position="499"/>
    </location>
</feature>
<dbReference type="Pfam" id="PF07699">
    <property type="entry name" value="Ephrin_rec_like"/>
    <property type="match status" value="1"/>
</dbReference>
<dbReference type="GO" id="GO:0006590">
    <property type="term" value="P:thyroid hormone generation"/>
    <property type="evidence" value="ECO:0007669"/>
    <property type="project" value="TreeGrafter"/>
</dbReference>
<feature type="disulfide bond" evidence="13">
    <location>
        <begin position="617"/>
        <end position="624"/>
    </location>
</feature>
<keyword evidence="9" id="KW-0795">Thyroid hormone</keyword>
<feature type="signal peptide" evidence="14">
    <location>
        <begin position="1"/>
        <end position="20"/>
    </location>
</feature>
<reference evidence="17" key="1">
    <citation type="submission" date="2025-08" db="UniProtKB">
        <authorList>
            <consortium name="Ensembl"/>
        </authorList>
    </citation>
    <scope>IDENTIFICATION</scope>
</reference>
<evidence type="ECO:0000256" key="7">
    <source>
        <dbReference type="ARBA" id="ARBA00022702"/>
    </source>
</evidence>
<keyword evidence="8 14" id="KW-0732">Signal</keyword>
<dbReference type="InterPro" id="IPR029058">
    <property type="entry name" value="AB_hydrolase_fold"/>
</dbReference>
<dbReference type="GO" id="GO:0005179">
    <property type="term" value="F:hormone activity"/>
    <property type="evidence" value="ECO:0007669"/>
    <property type="project" value="UniProtKB-KW"/>
</dbReference>
<keyword evidence="7" id="KW-0372">Hormone</keyword>
<dbReference type="Proteomes" id="UP000264800">
    <property type="component" value="Unplaced"/>
</dbReference>
<dbReference type="SUPFAM" id="SSF53474">
    <property type="entry name" value="alpha/beta-Hydrolases"/>
    <property type="match status" value="1"/>
</dbReference>
<evidence type="ECO:0000256" key="6">
    <source>
        <dbReference type="ARBA" id="ARBA00022653"/>
    </source>
</evidence>
<evidence type="ECO:0000256" key="5">
    <source>
        <dbReference type="ARBA" id="ARBA00022641"/>
    </source>
</evidence>
<dbReference type="Pfam" id="PF00086">
    <property type="entry name" value="Thyroglobulin_1"/>
    <property type="match status" value="6"/>
</dbReference>
<dbReference type="PROSITE" id="PS51162">
    <property type="entry name" value="THYROGLOBULIN_1_2"/>
    <property type="match status" value="6"/>
</dbReference>
<dbReference type="SUPFAM" id="SSF57610">
    <property type="entry name" value="Thyroglobulin type-1 domain"/>
    <property type="match status" value="7"/>
</dbReference>
<dbReference type="Gene3D" id="2.10.50.10">
    <property type="entry name" value="Tumor Necrosis Factor Receptor, subunit A, domain 2"/>
    <property type="match status" value="1"/>
</dbReference>
<keyword evidence="6" id="KW-0405">Iodination</keyword>
<evidence type="ECO:0000256" key="13">
    <source>
        <dbReference type="PROSITE-ProRule" id="PRU00500"/>
    </source>
</evidence>
<dbReference type="GO" id="GO:0005615">
    <property type="term" value="C:extracellular space"/>
    <property type="evidence" value="ECO:0007669"/>
    <property type="project" value="TreeGrafter"/>
</dbReference>
<evidence type="ECO:0000256" key="14">
    <source>
        <dbReference type="SAM" id="SignalP"/>
    </source>
</evidence>
<dbReference type="PROSITE" id="PS00484">
    <property type="entry name" value="THYROGLOBULIN_1_1"/>
    <property type="match status" value="4"/>
</dbReference>
<evidence type="ECO:0000259" key="15">
    <source>
        <dbReference type="PROSITE" id="PS50948"/>
    </source>
</evidence>
<dbReference type="OMA" id="SIYVPQC"/>
<dbReference type="Gene3D" id="3.40.50.1820">
    <property type="entry name" value="alpha/beta hydrolase"/>
    <property type="match status" value="1"/>
</dbReference>
<comment type="caution">
    <text evidence="13">Lacks conserved residue(s) required for the propagation of feature annotation.</text>
</comment>
<dbReference type="Pfam" id="PF00135">
    <property type="entry name" value="COesterase"/>
    <property type="match status" value="1"/>
</dbReference>
<evidence type="ECO:0000256" key="3">
    <source>
        <dbReference type="ARBA" id="ARBA00022525"/>
    </source>
</evidence>
<sequence>MAWLLFITCVLLGCPELLRGEASGPGSCDVSLRELLHAFDSSPPPQCGEDGSFLPVQCKFINMTDRTELDLLYSFNSFPEAFETFSSFRKFFPLVSSYCFCSDSRSRELQNTGVELLLSDMYDTAFSGLSSGRSFSQSNIYRVLQRRMLGVRLALTGRFRCPSACEEERRAAMEAGAIFVPSCEAGGSFSPRQCQQGGRCWCVDPAGRELPGTLVCGSGSADCPSQRRLALSRLFSGSDGPVSEASSGSPASCLSLLRPLRDLLPEGADPTSFLSQLTEVLHGLFPSVGGALEALSRSSPGRLQENLFGGKFLKNAAAFNFSGVVAGPGPGLQRNQDLVRSVSRALEDPSFLSALQQTLKDLSRPASASLEQVLTPLLRSCSDEEEDAAAIFVPRCTPSGGFQEVQCRGSVCWCVDSEGQEVVGSRTVGRPSRCPSRCERALTSAIEKKSNMAAGAELHLPVCSEDGDFLPLQCIGSRCFCVDADGKPTTEPTAGAVTCPERRSLKSSAGRCSEALADVVAFTRELKSIIALSNSSHIPLGYGFLLAEGLSLTPEELQISQSEEELQISDRLLRGTKAALRLAAFSTVKMLTPPYRRSYMMFMPQCDADGSWKLVQCSYSTGQCWCVDEDGDYIPGSLSSRSTKLPNCPTRCQRAEARFLLSDWTKGSDVSTTSPYRPQCEQDGRFSVLQKGGAAGWCVNPRTGEMIQTATRSATGQLTCPSWCQLQGLQCRPDGSFAPLQCDVTSCWCVSEDGQEVYGTRTARQTGRTPSCDRPLCPAPSITHGALVCRPEAGGRQSCDLVCNRGYQNSLPVSNFLCETESGQWGGDNTPMGGACQTSQPLQTVWSSQRWLLPSSCSQISSLQPLLFSLMTSRGLCSAQFSSSGRSASLCDDSSVSLRCDGGDSLRLTLRWSAALSDLPTSDLPDLHDVALFLNESRLLEDVQDLLGNLRSALTSEPKLVSVTTPSFGCSRGFRLNDDGEGCVVCPAGSFSQEGACLLCPKGTYQGEGGRDFCNRCPRGSSPSGASSVNQCETDCQGRGLRCSQQGDFLPAQPNVLSNTWSCFSSEGAELEWTTSEQPLTDNECSVLSRFQAVPGSDLILGAENTEVLQALTSDLRTCVQACAAEPSCHHVALFSRQCELYSTHTLNTDCSSSQPTSGFLGNPQAELFDQLTCSVRVRGGASDLLAVRKKGAEFSSQRTQQQSFVRTTMTRVVSGVFRTQVFSSRQTSLSDAHRFCQDGCSRDACCDGFVLNQNLVNGGSLLCGWLRAPSVLMCDEQDWDVIGQGPANRSCGAVLSRAAKPSNLVLDFGGEKFTFAESALTPDSKNKDSIFSFHAIYLSTDAAAGSGSGSGSGSCSVSEMVAPPAASVQMKFESLSVSDVLVDPQRKPPTLSFWLNKKNYDSQQALLWCLTRCDEEERCSIADLRDAESAGFFSCSLFPDTGVCGAYDSVTKRSCRPVLDRAPNAAYRKKVDLSGAVKIFYEQVSFQKLLSSSIRSWITVTENTKLFEGFTACERRCDEDPCCRGFGFVRYSRTSEVVCLPLTSFGVQTCSEDNMSTWRTQDCKTNEVDTKPEPFGWYQKPVNQWTSSPDLCPPFSLPDVDVSMEQWRRLSDSAVLVDPTLTTYDVIHVSRDIAADQNRTRDWCLKACQEAESCVAVTLRKTESATRCVLYPDTMVCGLSSTPSSSSPASSCRLVLKEPASQVYLRTERLPTATSISIPSHGYLQGAAVETTIGSEKKMVVQFLGVPYARPPIGSLRFEAAQPADWTGTWEANKPRLVSLMFWDELNFFIRLMEENPSCPVLSRPVPS</sequence>
<dbReference type="CDD" id="cd00191">
    <property type="entry name" value="TY"/>
    <property type="match status" value="4"/>
</dbReference>
<evidence type="ECO:0000313" key="17">
    <source>
        <dbReference type="Ensembl" id="ENSKMAP00000025870.1"/>
    </source>
</evidence>
<dbReference type="PANTHER" id="PTHR14093:SF19">
    <property type="entry name" value="THYROGLOBULIN"/>
    <property type="match status" value="1"/>
</dbReference>
<feature type="domain" description="Thyroglobulin type-1" evidence="16">
    <location>
        <begin position="721"/>
        <end position="772"/>
    </location>
</feature>
<dbReference type="Gene3D" id="4.10.800.10">
    <property type="entry name" value="Thyroglobulin type-1"/>
    <property type="match status" value="7"/>
</dbReference>
<evidence type="ECO:0000259" key="16">
    <source>
        <dbReference type="PROSITE" id="PS51162"/>
    </source>
</evidence>
<feature type="domain" description="Thyroglobulin type-1" evidence="16">
    <location>
        <begin position="378"/>
        <end position="434"/>
    </location>
</feature>
<accession>A0A3Q3B902</accession>
<dbReference type="PROSITE" id="PS50948">
    <property type="entry name" value="PAN"/>
    <property type="match status" value="1"/>
</dbReference>
<dbReference type="InterPro" id="IPR003609">
    <property type="entry name" value="Pan_app"/>
</dbReference>
<reference evidence="17" key="2">
    <citation type="submission" date="2025-09" db="UniProtKB">
        <authorList>
            <consortium name="Ensembl"/>
        </authorList>
    </citation>
    <scope>IDENTIFICATION</scope>
</reference>
<dbReference type="InterPro" id="IPR000716">
    <property type="entry name" value="Thyroglobulin_1"/>
</dbReference>
<dbReference type="SMART" id="SM00211">
    <property type="entry name" value="TY"/>
    <property type="match status" value="7"/>
</dbReference>
<evidence type="ECO:0000256" key="9">
    <source>
        <dbReference type="ARBA" id="ARBA00022920"/>
    </source>
</evidence>
<proteinExistence type="predicted"/>
<dbReference type="InterPro" id="IPR052001">
    <property type="entry name" value="MHC-II_Gamma/Thyroglobulin"/>
</dbReference>
<evidence type="ECO:0000313" key="18">
    <source>
        <dbReference type="Proteomes" id="UP000264800"/>
    </source>
</evidence>
<organism evidence="17 18">
    <name type="scientific">Kryptolebias marmoratus</name>
    <name type="common">Mangrove killifish</name>
    <name type="synonym">Rivulus marmoratus</name>
    <dbReference type="NCBI Taxonomy" id="37003"/>
    <lineage>
        <taxon>Eukaryota</taxon>
        <taxon>Metazoa</taxon>
        <taxon>Chordata</taxon>
        <taxon>Craniata</taxon>
        <taxon>Vertebrata</taxon>
        <taxon>Euteleostomi</taxon>
        <taxon>Actinopterygii</taxon>
        <taxon>Neopterygii</taxon>
        <taxon>Teleostei</taxon>
        <taxon>Neoteleostei</taxon>
        <taxon>Acanthomorphata</taxon>
        <taxon>Ovalentaria</taxon>
        <taxon>Atherinomorphae</taxon>
        <taxon>Cyprinodontiformes</taxon>
        <taxon>Rivulidae</taxon>
        <taxon>Kryptolebias</taxon>
    </lineage>
</organism>
<dbReference type="SMART" id="SM01411">
    <property type="entry name" value="Ephrin_rec_like"/>
    <property type="match status" value="1"/>
</dbReference>
<evidence type="ECO:0000256" key="11">
    <source>
        <dbReference type="ARBA" id="ARBA00023180"/>
    </source>
</evidence>
<dbReference type="InterPro" id="IPR036857">
    <property type="entry name" value="Thyroglobulin_1_sf"/>
</dbReference>
<keyword evidence="3" id="KW-0964">Secreted</keyword>
<feature type="disulfide bond" evidence="13">
    <location>
        <begin position="414"/>
        <end position="434"/>
    </location>
</feature>
<evidence type="ECO:0000256" key="2">
    <source>
        <dbReference type="ARBA" id="ARBA00017326"/>
    </source>
</evidence>
<dbReference type="PANTHER" id="PTHR14093">
    <property type="entry name" value="HLA CLASS II GAMMA CHAIN"/>
    <property type="match status" value="1"/>
</dbReference>
<dbReference type="InterPro" id="IPR011641">
    <property type="entry name" value="Tyr-kin_ephrin_A/B_rcpt-like"/>
</dbReference>
<feature type="chain" id="PRO_5018583878" description="Thyroglobulin" evidence="14">
    <location>
        <begin position="21"/>
        <end position="1809"/>
    </location>
</feature>
<dbReference type="GeneTree" id="ENSGT00390000018436"/>
<comment type="subunit">
    <text evidence="12">Monomer. Homodimer (via ChEL region); occurs in the endoplasmic reticulum and is required for export to the Golgi apparatus. Homooligomer; disulfide-linked; stored in this form in the thyroid follicle lumen.</text>
</comment>
<comment type="subcellular location">
    <subcellularLocation>
        <location evidence="1">Secreted</location>
    </subcellularLocation>
</comment>
<feature type="domain" description="Thyroglobulin type-1" evidence="16">
    <location>
        <begin position="592"/>
        <end position="648"/>
    </location>
</feature>
<keyword evidence="18" id="KW-1185">Reference proteome</keyword>
<evidence type="ECO:0000256" key="4">
    <source>
        <dbReference type="ARBA" id="ARBA00022534"/>
    </source>
</evidence>
<dbReference type="Ensembl" id="ENSKMAT00000026196.1">
    <property type="protein sequence ID" value="ENSKMAP00000025870.1"/>
    <property type="gene ID" value="ENSKMAG00000019168.1"/>
</dbReference>
<keyword evidence="4" id="KW-0893">Thyroid hormones biosynthesis</keyword>
<evidence type="ECO:0000256" key="8">
    <source>
        <dbReference type="ARBA" id="ARBA00022729"/>
    </source>
</evidence>
<dbReference type="InterPro" id="IPR002018">
    <property type="entry name" value="CarbesteraseB"/>
</dbReference>
<evidence type="ECO:0000256" key="10">
    <source>
        <dbReference type="ARBA" id="ARBA00023157"/>
    </source>
</evidence>
<keyword evidence="5" id="KW-0765">Sulfation</keyword>
<evidence type="ECO:0000256" key="1">
    <source>
        <dbReference type="ARBA" id="ARBA00004613"/>
    </source>
</evidence>
<dbReference type="GO" id="GO:0042446">
    <property type="term" value="P:hormone biosynthetic process"/>
    <property type="evidence" value="ECO:0007669"/>
    <property type="project" value="UniProtKB-KW"/>
</dbReference>
<feature type="domain" description="Apple" evidence="15">
    <location>
        <begin position="1085"/>
        <end position="1174"/>
    </location>
</feature>